<gene>
    <name evidence="16" type="ORF">AFUS01_LOCUS37505</name>
</gene>
<keyword evidence="17" id="KW-1185">Reference proteome</keyword>
<feature type="domain" description="Guanylate cyclase" evidence="15">
    <location>
        <begin position="429"/>
        <end position="559"/>
    </location>
</feature>
<evidence type="ECO:0000259" key="15">
    <source>
        <dbReference type="PROSITE" id="PS50125"/>
    </source>
</evidence>
<protein>
    <recommendedName>
        <fullName evidence="2">guanylate cyclase</fullName>
        <ecNumber evidence="2">4.6.1.2</ecNumber>
    </recommendedName>
</protein>
<dbReference type="PANTHER" id="PTHR11920">
    <property type="entry name" value="GUANYLYL CYCLASE"/>
    <property type="match status" value="1"/>
</dbReference>
<keyword evidence="11 13" id="KW-0456">Lyase</keyword>
<dbReference type="GO" id="GO:0005886">
    <property type="term" value="C:plasma membrane"/>
    <property type="evidence" value="ECO:0007669"/>
    <property type="project" value="TreeGrafter"/>
</dbReference>
<comment type="caution">
    <text evidence="16">The sequence shown here is derived from an EMBL/GenBank/DDBJ whole genome shotgun (WGS) entry which is preliminary data.</text>
</comment>
<evidence type="ECO:0000256" key="11">
    <source>
        <dbReference type="ARBA" id="ARBA00023239"/>
    </source>
</evidence>
<dbReference type="GO" id="GO:0035556">
    <property type="term" value="P:intracellular signal transduction"/>
    <property type="evidence" value="ECO:0007669"/>
    <property type="project" value="InterPro"/>
</dbReference>
<dbReference type="GO" id="GO:0004016">
    <property type="term" value="F:adenylate cyclase activity"/>
    <property type="evidence" value="ECO:0007669"/>
    <property type="project" value="TreeGrafter"/>
</dbReference>
<evidence type="ECO:0000256" key="10">
    <source>
        <dbReference type="ARBA" id="ARBA00023180"/>
    </source>
</evidence>
<dbReference type="InterPro" id="IPR050401">
    <property type="entry name" value="Cyclic_nucleotide_synthase"/>
</dbReference>
<dbReference type="OrthoDB" id="1890790at2759"/>
<dbReference type="EMBL" id="CAJVCH010543858">
    <property type="protein sequence ID" value="CAG7827523.1"/>
    <property type="molecule type" value="Genomic_DNA"/>
</dbReference>
<sequence length="669" mass="75911">MEMKNCSNSDNLSSNQSFHSEDESSLVSFRTGCLQMDPGTLKGKRCQMFQMIVLPFIPIAALIIQNVFLLTGATSALRISQEINGQIRVTVQVDTLLTELQFERTDVAYFMFSNSNVTRLQILDRFLKTDQLVTNLSTLVDDEVLSGKDISFQTHLQAINLQRHKILNLTNLNTSQCDDDALEEMIWYNQANDLILDQLSRTIRETNTGLWKSLVAYKNMMKTIENFSISLVYGFYYYCRGHLSNRSLARYVRYDSLAEEYLNTTMYFSSDVFQKYGKFHVNREAFLHLKSRRNEIYANIIMGPKFTDAEMYFQEMNEYIQLLRSYQGHLRDVVSSEIQAEINSATYQLGYTIAIVIIVTVLSPIIIVIVQNITEAIHTYSTVLAKKSHALNQERRRSDRLLRQMLPMSVVKELKQRRQVPAESFQSVTIYFSDIVNFTRLSSTSSPMEIVIMLNSLYQLFDSRIEHYDVYKVETIGDAYMVVSGLPKRNGILHAGEICTMALDLISGVKIFRIPHRPEETLSIRIGINTGPCVAGVIGTKMPRYCLFGDTINTASRMESNGEPMKIHLAQDTKDVLDLIGGFFTEVRGTLEIKGKGTMTTYWLVGKEGGLPRSVELCTPGYLKPILTPEFVREFLGDNMEDEDAQVFATSKSSLKSGAVSSQKSSVTS</sequence>
<keyword evidence="12" id="KW-0141">cGMP biosynthesis</keyword>
<dbReference type="GO" id="GO:0001653">
    <property type="term" value="F:peptide receptor activity"/>
    <property type="evidence" value="ECO:0007669"/>
    <property type="project" value="TreeGrafter"/>
</dbReference>
<keyword evidence="8 14" id="KW-0472">Membrane</keyword>
<evidence type="ECO:0000256" key="8">
    <source>
        <dbReference type="ARBA" id="ARBA00023136"/>
    </source>
</evidence>
<dbReference type="SMART" id="SM00044">
    <property type="entry name" value="CYCc"/>
    <property type="match status" value="1"/>
</dbReference>
<evidence type="ECO:0000256" key="2">
    <source>
        <dbReference type="ARBA" id="ARBA00012202"/>
    </source>
</evidence>
<name>A0A8J2L919_9HEXA</name>
<dbReference type="AlphaFoldDB" id="A0A8J2L919"/>
<dbReference type="PROSITE" id="PS00452">
    <property type="entry name" value="GUANYLATE_CYCLASE_1"/>
    <property type="match status" value="1"/>
</dbReference>
<keyword evidence="3 14" id="KW-0812">Transmembrane</keyword>
<proteinExistence type="inferred from homology"/>
<dbReference type="InterPro" id="IPR013587">
    <property type="entry name" value="Nitrate/nitrite_sensing"/>
</dbReference>
<evidence type="ECO:0000313" key="17">
    <source>
        <dbReference type="Proteomes" id="UP000708208"/>
    </source>
</evidence>
<keyword evidence="9" id="KW-0675">Receptor</keyword>
<evidence type="ECO:0000256" key="4">
    <source>
        <dbReference type="ARBA" id="ARBA00022729"/>
    </source>
</evidence>
<keyword evidence="4" id="KW-0732">Signal</keyword>
<comment type="similarity">
    <text evidence="13">Belongs to the adenylyl cyclase class-4/guanylyl cyclase family.</text>
</comment>
<evidence type="ECO:0000256" key="14">
    <source>
        <dbReference type="SAM" id="Phobius"/>
    </source>
</evidence>
<reference evidence="16" key="1">
    <citation type="submission" date="2021-06" db="EMBL/GenBank/DDBJ databases">
        <authorList>
            <person name="Hodson N. C."/>
            <person name="Mongue J. A."/>
            <person name="Jaron S. K."/>
        </authorList>
    </citation>
    <scope>NUCLEOTIDE SEQUENCE</scope>
</reference>
<dbReference type="Proteomes" id="UP000708208">
    <property type="component" value="Unassembled WGS sequence"/>
</dbReference>
<organism evidence="16 17">
    <name type="scientific">Allacma fusca</name>
    <dbReference type="NCBI Taxonomy" id="39272"/>
    <lineage>
        <taxon>Eukaryota</taxon>
        <taxon>Metazoa</taxon>
        <taxon>Ecdysozoa</taxon>
        <taxon>Arthropoda</taxon>
        <taxon>Hexapoda</taxon>
        <taxon>Collembola</taxon>
        <taxon>Symphypleona</taxon>
        <taxon>Sminthuridae</taxon>
        <taxon>Allacma</taxon>
    </lineage>
</organism>
<dbReference type="PANTHER" id="PTHR11920:SF501">
    <property type="entry name" value="GUANYLATE CYCLASE 32E"/>
    <property type="match status" value="1"/>
</dbReference>
<keyword evidence="5" id="KW-0547">Nucleotide-binding</keyword>
<dbReference type="InterPro" id="IPR001054">
    <property type="entry name" value="A/G_cyclase"/>
</dbReference>
<dbReference type="CDD" id="cd07302">
    <property type="entry name" value="CHD"/>
    <property type="match status" value="1"/>
</dbReference>
<keyword evidence="10" id="KW-0325">Glycoprotein</keyword>
<evidence type="ECO:0000256" key="9">
    <source>
        <dbReference type="ARBA" id="ARBA00023170"/>
    </source>
</evidence>
<dbReference type="GO" id="GO:0004383">
    <property type="term" value="F:guanylate cyclase activity"/>
    <property type="evidence" value="ECO:0007669"/>
    <property type="project" value="UniProtKB-EC"/>
</dbReference>
<evidence type="ECO:0000256" key="3">
    <source>
        <dbReference type="ARBA" id="ARBA00022692"/>
    </source>
</evidence>
<dbReference type="FunFam" id="3.30.70.1230:FF:000004">
    <property type="entry name" value="Guanylate cyclase"/>
    <property type="match status" value="1"/>
</dbReference>
<evidence type="ECO:0000256" key="13">
    <source>
        <dbReference type="RuleBase" id="RU000405"/>
    </source>
</evidence>
<dbReference type="Pfam" id="PF00211">
    <property type="entry name" value="Guanylate_cyc"/>
    <property type="match status" value="1"/>
</dbReference>
<feature type="transmembrane region" description="Helical" evidence="14">
    <location>
        <begin position="349"/>
        <end position="370"/>
    </location>
</feature>
<comment type="subcellular location">
    <subcellularLocation>
        <location evidence="1">Membrane</location>
        <topology evidence="1">Single-pass type I membrane protein</topology>
    </subcellularLocation>
</comment>
<evidence type="ECO:0000313" key="16">
    <source>
        <dbReference type="EMBL" id="CAG7827523.1"/>
    </source>
</evidence>
<evidence type="ECO:0000256" key="7">
    <source>
        <dbReference type="ARBA" id="ARBA00023134"/>
    </source>
</evidence>
<dbReference type="InterPro" id="IPR018297">
    <property type="entry name" value="A/G_cyclase_CS"/>
</dbReference>
<evidence type="ECO:0000256" key="6">
    <source>
        <dbReference type="ARBA" id="ARBA00022989"/>
    </source>
</evidence>
<evidence type="ECO:0000256" key="12">
    <source>
        <dbReference type="ARBA" id="ARBA00023293"/>
    </source>
</evidence>
<dbReference type="PROSITE" id="PS50125">
    <property type="entry name" value="GUANYLATE_CYCLASE_2"/>
    <property type="match status" value="1"/>
</dbReference>
<evidence type="ECO:0000256" key="5">
    <source>
        <dbReference type="ARBA" id="ARBA00022741"/>
    </source>
</evidence>
<keyword evidence="6 14" id="KW-1133">Transmembrane helix</keyword>
<evidence type="ECO:0000256" key="1">
    <source>
        <dbReference type="ARBA" id="ARBA00004479"/>
    </source>
</evidence>
<dbReference type="Pfam" id="PF08376">
    <property type="entry name" value="NIT"/>
    <property type="match status" value="1"/>
</dbReference>
<keyword evidence="7" id="KW-0342">GTP-binding</keyword>
<dbReference type="GO" id="GO:0005525">
    <property type="term" value="F:GTP binding"/>
    <property type="evidence" value="ECO:0007669"/>
    <property type="project" value="UniProtKB-KW"/>
</dbReference>
<dbReference type="GO" id="GO:0007168">
    <property type="term" value="P:receptor guanylyl cyclase signaling pathway"/>
    <property type="evidence" value="ECO:0007669"/>
    <property type="project" value="TreeGrafter"/>
</dbReference>
<dbReference type="EC" id="4.6.1.2" evidence="2"/>
<feature type="transmembrane region" description="Helical" evidence="14">
    <location>
        <begin position="52"/>
        <end position="73"/>
    </location>
</feature>
<accession>A0A8J2L919</accession>